<dbReference type="EMBL" id="JAYMYS010000008">
    <property type="protein sequence ID" value="KAK7383080.1"/>
    <property type="molecule type" value="Genomic_DNA"/>
</dbReference>
<dbReference type="Proteomes" id="UP001386955">
    <property type="component" value="Unassembled WGS sequence"/>
</dbReference>
<keyword evidence="1" id="KW-1133">Transmembrane helix</keyword>
<proteinExistence type="predicted"/>
<comment type="caution">
    <text evidence="2">The sequence shown here is derived from an EMBL/GenBank/DDBJ whole genome shotgun (WGS) entry which is preliminary data.</text>
</comment>
<protein>
    <submittedName>
        <fullName evidence="2">Uncharacterized protein</fullName>
    </submittedName>
</protein>
<sequence>MSCNTLRLLRLAMSEHFPVSALLFVLSAVAVIIVGVPVDRYLSRSLTKNHKNIGGTGAFRFDTFDCQTFFLQWVDEQIMFGMLGKQWQCCVYLHCINPTSLFGDVSPSKHKDLIHLIVHPFLSVVVVRICMGDEQVMFGRLGKQWQAGIIGVLEAVSNRNYKSVEGSRVFVENLVGAFGFG</sequence>
<reference evidence="2 3" key="1">
    <citation type="submission" date="2024-01" db="EMBL/GenBank/DDBJ databases">
        <title>The genomes of 5 underutilized Papilionoideae crops provide insights into root nodulation and disease resistanc.</title>
        <authorList>
            <person name="Jiang F."/>
        </authorList>
    </citation>
    <scope>NUCLEOTIDE SEQUENCE [LARGE SCALE GENOMIC DNA]</scope>
    <source>
        <strain evidence="2">DUOXIRENSHENG_FW03</strain>
        <tissue evidence="2">Leaves</tissue>
    </source>
</reference>
<dbReference type="AlphaFoldDB" id="A0AAN9RTQ0"/>
<feature type="transmembrane region" description="Helical" evidence="1">
    <location>
        <begin position="17"/>
        <end position="38"/>
    </location>
</feature>
<evidence type="ECO:0000313" key="3">
    <source>
        <dbReference type="Proteomes" id="UP001386955"/>
    </source>
</evidence>
<name>A0AAN9RTQ0_PSOTE</name>
<keyword evidence="1" id="KW-0812">Transmembrane</keyword>
<organism evidence="2 3">
    <name type="scientific">Psophocarpus tetragonolobus</name>
    <name type="common">Winged bean</name>
    <name type="synonym">Dolichos tetragonolobus</name>
    <dbReference type="NCBI Taxonomy" id="3891"/>
    <lineage>
        <taxon>Eukaryota</taxon>
        <taxon>Viridiplantae</taxon>
        <taxon>Streptophyta</taxon>
        <taxon>Embryophyta</taxon>
        <taxon>Tracheophyta</taxon>
        <taxon>Spermatophyta</taxon>
        <taxon>Magnoliopsida</taxon>
        <taxon>eudicotyledons</taxon>
        <taxon>Gunneridae</taxon>
        <taxon>Pentapetalae</taxon>
        <taxon>rosids</taxon>
        <taxon>fabids</taxon>
        <taxon>Fabales</taxon>
        <taxon>Fabaceae</taxon>
        <taxon>Papilionoideae</taxon>
        <taxon>50 kb inversion clade</taxon>
        <taxon>NPAAA clade</taxon>
        <taxon>indigoferoid/millettioid clade</taxon>
        <taxon>Phaseoleae</taxon>
        <taxon>Psophocarpus</taxon>
    </lineage>
</organism>
<evidence type="ECO:0000256" key="1">
    <source>
        <dbReference type="SAM" id="Phobius"/>
    </source>
</evidence>
<keyword evidence="3" id="KW-1185">Reference proteome</keyword>
<keyword evidence="1" id="KW-0472">Membrane</keyword>
<gene>
    <name evidence="2" type="ORF">VNO78_28747</name>
</gene>
<evidence type="ECO:0000313" key="2">
    <source>
        <dbReference type="EMBL" id="KAK7383080.1"/>
    </source>
</evidence>
<accession>A0AAN9RTQ0</accession>